<evidence type="ECO:0000256" key="1">
    <source>
        <dbReference type="ARBA" id="ARBA00004123"/>
    </source>
</evidence>
<dbReference type="PANTHER" id="PTHR10492:SF101">
    <property type="entry name" value="ATP-DEPENDENT DNA HELICASE"/>
    <property type="match status" value="1"/>
</dbReference>
<organism evidence="7 8">
    <name type="scientific">Pisum sativum</name>
    <name type="common">Garden pea</name>
    <name type="synonym">Lathyrus oleraceus</name>
    <dbReference type="NCBI Taxonomy" id="3888"/>
    <lineage>
        <taxon>Eukaryota</taxon>
        <taxon>Viridiplantae</taxon>
        <taxon>Streptophyta</taxon>
        <taxon>Embryophyta</taxon>
        <taxon>Tracheophyta</taxon>
        <taxon>Spermatophyta</taxon>
        <taxon>Magnoliopsida</taxon>
        <taxon>eudicotyledons</taxon>
        <taxon>Gunneridae</taxon>
        <taxon>Pentapetalae</taxon>
        <taxon>rosids</taxon>
        <taxon>fabids</taxon>
        <taxon>Fabales</taxon>
        <taxon>Fabaceae</taxon>
        <taxon>Papilionoideae</taxon>
        <taxon>50 kb inversion clade</taxon>
        <taxon>NPAAA clade</taxon>
        <taxon>Hologalegina</taxon>
        <taxon>IRL clade</taxon>
        <taxon>Fabeae</taxon>
        <taxon>Lathyrus</taxon>
    </lineage>
</organism>
<dbReference type="PROSITE" id="PS50863">
    <property type="entry name" value="B3"/>
    <property type="match status" value="1"/>
</dbReference>
<keyword evidence="3" id="KW-0238">DNA-binding</keyword>
<dbReference type="Gene3D" id="2.40.330.10">
    <property type="entry name" value="DNA-binding pseudobarrel domain"/>
    <property type="match status" value="1"/>
</dbReference>
<dbReference type="InterPro" id="IPR003340">
    <property type="entry name" value="B3_DNA-bd"/>
</dbReference>
<dbReference type="Gramene" id="Psat05G0135800-T1">
    <property type="protein sequence ID" value="KAI5404184.1"/>
    <property type="gene ID" value="KIW84_051358"/>
</dbReference>
<dbReference type="GO" id="GO:0005634">
    <property type="term" value="C:nucleus"/>
    <property type="evidence" value="ECO:0007669"/>
    <property type="project" value="UniProtKB-SubCell"/>
</dbReference>
<sequence length="244" mass="28801">MQKLPSCFAKEFGDEIASYVTLWDPNDNEFEVQVIKKNEELYFNDGWIGLRDVYDIKFGVWVTFRYIKKDLLTIMVTSRFGEEIEYPTSIPPIKQRLVRKPLAATSSSATYFSASLFDYPVPKVVTFNFTKALMSSDVNFGVFVVPYNKHLLLKYNAHINVEWCNQSRSITYLFKYVNKWHDRVIVGFYKGADDSDNSQIFDEIKMYYDCRYLSACEAAWRIFIFDINYREPTVERLNFHLKDE</sequence>
<keyword evidence="4" id="KW-0804">Transcription</keyword>
<keyword evidence="2" id="KW-0805">Transcription regulation</keyword>
<dbReference type="EMBL" id="JAMSHJ010000005">
    <property type="protein sequence ID" value="KAI5404184.1"/>
    <property type="molecule type" value="Genomic_DNA"/>
</dbReference>
<keyword evidence="5" id="KW-0539">Nucleus</keyword>
<name>A0A9D5ADI0_PEA</name>
<gene>
    <name evidence="7" type="ORF">KIW84_051358</name>
</gene>
<dbReference type="Proteomes" id="UP001058974">
    <property type="component" value="Chromosome 5"/>
</dbReference>
<dbReference type="AlphaFoldDB" id="A0A9D5ADI0"/>
<evidence type="ECO:0000313" key="8">
    <source>
        <dbReference type="Proteomes" id="UP001058974"/>
    </source>
</evidence>
<evidence type="ECO:0000256" key="4">
    <source>
        <dbReference type="ARBA" id="ARBA00023163"/>
    </source>
</evidence>
<evidence type="ECO:0000256" key="3">
    <source>
        <dbReference type="ARBA" id="ARBA00023125"/>
    </source>
</evidence>
<feature type="domain" description="TF-B3" evidence="6">
    <location>
        <begin position="1"/>
        <end position="80"/>
    </location>
</feature>
<comment type="subcellular location">
    <subcellularLocation>
        <location evidence="1">Nucleus</location>
    </subcellularLocation>
</comment>
<dbReference type="PANTHER" id="PTHR10492">
    <property type="match status" value="1"/>
</dbReference>
<evidence type="ECO:0000313" key="7">
    <source>
        <dbReference type="EMBL" id="KAI5404184.1"/>
    </source>
</evidence>
<evidence type="ECO:0000259" key="6">
    <source>
        <dbReference type="PROSITE" id="PS50863"/>
    </source>
</evidence>
<protein>
    <recommendedName>
        <fullName evidence="6">TF-B3 domain-containing protein</fullName>
    </recommendedName>
</protein>
<proteinExistence type="predicted"/>
<dbReference type="InterPro" id="IPR015300">
    <property type="entry name" value="DNA-bd_pseudobarrel_sf"/>
</dbReference>
<dbReference type="GO" id="GO:0003677">
    <property type="term" value="F:DNA binding"/>
    <property type="evidence" value="ECO:0007669"/>
    <property type="project" value="UniProtKB-KW"/>
</dbReference>
<comment type="caution">
    <text evidence="7">The sequence shown here is derived from an EMBL/GenBank/DDBJ whole genome shotgun (WGS) entry which is preliminary data.</text>
</comment>
<evidence type="ECO:0000256" key="2">
    <source>
        <dbReference type="ARBA" id="ARBA00023015"/>
    </source>
</evidence>
<accession>A0A9D5ADI0</accession>
<evidence type="ECO:0000256" key="5">
    <source>
        <dbReference type="ARBA" id="ARBA00023242"/>
    </source>
</evidence>
<keyword evidence="8" id="KW-1185">Reference proteome</keyword>
<reference evidence="7 8" key="1">
    <citation type="journal article" date="2022" name="Nat. Genet.">
        <title>Improved pea reference genome and pan-genome highlight genomic features and evolutionary characteristics.</title>
        <authorList>
            <person name="Yang T."/>
            <person name="Liu R."/>
            <person name="Luo Y."/>
            <person name="Hu S."/>
            <person name="Wang D."/>
            <person name="Wang C."/>
            <person name="Pandey M.K."/>
            <person name="Ge S."/>
            <person name="Xu Q."/>
            <person name="Li N."/>
            <person name="Li G."/>
            <person name="Huang Y."/>
            <person name="Saxena R.K."/>
            <person name="Ji Y."/>
            <person name="Li M."/>
            <person name="Yan X."/>
            <person name="He Y."/>
            <person name="Liu Y."/>
            <person name="Wang X."/>
            <person name="Xiang C."/>
            <person name="Varshney R.K."/>
            <person name="Ding H."/>
            <person name="Gao S."/>
            <person name="Zong X."/>
        </authorList>
    </citation>
    <scope>NUCLEOTIDE SEQUENCE [LARGE SCALE GENOMIC DNA]</scope>
    <source>
        <strain evidence="7 8">cv. Zhongwan 6</strain>
    </source>
</reference>
<dbReference type="SUPFAM" id="SSF101936">
    <property type="entry name" value="DNA-binding pseudobarrel domain"/>
    <property type="match status" value="1"/>
</dbReference>